<protein>
    <submittedName>
        <fullName evidence="1">Uncharacterized protein</fullName>
    </submittedName>
</protein>
<keyword evidence="2" id="KW-1185">Reference proteome</keyword>
<dbReference type="Proteomes" id="UP000824469">
    <property type="component" value="Unassembled WGS sequence"/>
</dbReference>
<dbReference type="AlphaFoldDB" id="A0AA38FJL7"/>
<organism evidence="1 2">
    <name type="scientific">Taxus chinensis</name>
    <name type="common">Chinese yew</name>
    <name type="synonym">Taxus wallichiana var. chinensis</name>
    <dbReference type="NCBI Taxonomy" id="29808"/>
    <lineage>
        <taxon>Eukaryota</taxon>
        <taxon>Viridiplantae</taxon>
        <taxon>Streptophyta</taxon>
        <taxon>Embryophyta</taxon>
        <taxon>Tracheophyta</taxon>
        <taxon>Spermatophyta</taxon>
        <taxon>Pinopsida</taxon>
        <taxon>Pinidae</taxon>
        <taxon>Conifers II</taxon>
        <taxon>Cupressales</taxon>
        <taxon>Taxaceae</taxon>
        <taxon>Taxus</taxon>
    </lineage>
</organism>
<reference evidence="1 2" key="1">
    <citation type="journal article" date="2021" name="Nat. Plants">
        <title>The Taxus genome provides insights into paclitaxel biosynthesis.</title>
        <authorList>
            <person name="Xiong X."/>
            <person name="Gou J."/>
            <person name="Liao Q."/>
            <person name="Li Y."/>
            <person name="Zhou Q."/>
            <person name="Bi G."/>
            <person name="Li C."/>
            <person name="Du R."/>
            <person name="Wang X."/>
            <person name="Sun T."/>
            <person name="Guo L."/>
            <person name="Liang H."/>
            <person name="Lu P."/>
            <person name="Wu Y."/>
            <person name="Zhang Z."/>
            <person name="Ro D.K."/>
            <person name="Shang Y."/>
            <person name="Huang S."/>
            <person name="Yan J."/>
        </authorList>
    </citation>
    <scope>NUCLEOTIDE SEQUENCE [LARGE SCALE GENOMIC DNA]</scope>
    <source>
        <strain evidence="1">Ta-2019</strain>
    </source>
</reference>
<accession>A0AA38FJL7</accession>
<gene>
    <name evidence="1" type="ORF">KI387_009563</name>
</gene>
<feature type="non-terminal residue" evidence="1">
    <location>
        <position position="1"/>
    </location>
</feature>
<proteinExistence type="predicted"/>
<feature type="non-terminal residue" evidence="1">
    <location>
        <position position="81"/>
    </location>
</feature>
<dbReference type="EMBL" id="JAHRHJ020000008">
    <property type="protein sequence ID" value="KAH9305159.1"/>
    <property type="molecule type" value="Genomic_DNA"/>
</dbReference>
<evidence type="ECO:0000313" key="2">
    <source>
        <dbReference type="Proteomes" id="UP000824469"/>
    </source>
</evidence>
<sequence>ICVPRVPVAWMSQYEISLFRLNQPVHVHLFQMSQCFVGQIFPVRPIRPIRILQAQMSLLLPDCFFSFWPIRPVRVLHVLVS</sequence>
<name>A0AA38FJL7_TAXCH</name>
<comment type="caution">
    <text evidence="1">The sequence shown here is derived from an EMBL/GenBank/DDBJ whole genome shotgun (WGS) entry which is preliminary data.</text>
</comment>
<evidence type="ECO:0000313" key="1">
    <source>
        <dbReference type="EMBL" id="KAH9305159.1"/>
    </source>
</evidence>